<organism evidence="1">
    <name type="scientific">viral metagenome</name>
    <dbReference type="NCBI Taxonomy" id="1070528"/>
    <lineage>
        <taxon>unclassified sequences</taxon>
        <taxon>metagenomes</taxon>
        <taxon>organismal metagenomes</taxon>
    </lineage>
</organism>
<proteinExistence type="predicted"/>
<name>A0A6C0BSR1_9ZZZZ</name>
<evidence type="ECO:0000313" key="1">
    <source>
        <dbReference type="EMBL" id="QHS95246.1"/>
    </source>
</evidence>
<accession>A0A6C0BSR1</accession>
<dbReference type="EMBL" id="MN739246">
    <property type="protein sequence ID" value="QHS95246.1"/>
    <property type="molecule type" value="Genomic_DNA"/>
</dbReference>
<protein>
    <submittedName>
        <fullName evidence="1">Uncharacterized protein</fullName>
    </submittedName>
</protein>
<reference evidence="1" key="1">
    <citation type="journal article" date="2020" name="Nature">
        <title>Giant virus diversity and host interactions through global metagenomics.</title>
        <authorList>
            <person name="Schulz F."/>
            <person name="Roux S."/>
            <person name="Paez-Espino D."/>
            <person name="Jungbluth S."/>
            <person name="Walsh D.A."/>
            <person name="Denef V.J."/>
            <person name="McMahon K.D."/>
            <person name="Konstantinidis K.T."/>
            <person name="Eloe-Fadrosh E.A."/>
            <person name="Kyrpides N.C."/>
            <person name="Woyke T."/>
        </authorList>
    </citation>
    <scope>NUCLEOTIDE SEQUENCE</scope>
    <source>
        <strain evidence="1">GVMAG-M-3300018428-35</strain>
    </source>
</reference>
<sequence>MKDLGKKMEGTIKKYWWVITLLILAALLFAPSWCNGVPHYTGIRGCSTGNNNEENNTPGQNKMFFNLITY</sequence>
<dbReference type="AlphaFoldDB" id="A0A6C0BSR1"/>